<dbReference type="Proteomes" id="UP001279734">
    <property type="component" value="Unassembled WGS sequence"/>
</dbReference>
<gene>
    <name evidence="1" type="ORF">Nepgr_029703</name>
</gene>
<sequence length="76" mass="8012">MGLCDFLTLGTSHFGPASAPGILAGCRSVMVFGTAVGNFCWVLGICCKVGQTCGPVDMLLSTALTELKLEWLQYPL</sequence>
<name>A0AAD3TD28_NEPGR</name>
<accession>A0AAD3TD28</accession>
<dbReference type="AlphaFoldDB" id="A0AAD3TD28"/>
<reference evidence="1" key="1">
    <citation type="submission" date="2023-05" db="EMBL/GenBank/DDBJ databases">
        <title>Nepenthes gracilis genome sequencing.</title>
        <authorList>
            <person name="Fukushima K."/>
        </authorList>
    </citation>
    <scope>NUCLEOTIDE SEQUENCE</scope>
    <source>
        <strain evidence="1">SING2019-196</strain>
    </source>
</reference>
<organism evidence="1 2">
    <name type="scientific">Nepenthes gracilis</name>
    <name type="common">Slender pitcher plant</name>
    <dbReference type="NCBI Taxonomy" id="150966"/>
    <lineage>
        <taxon>Eukaryota</taxon>
        <taxon>Viridiplantae</taxon>
        <taxon>Streptophyta</taxon>
        <taxon>Embryophyta</taxon>
        <taxon>Tracheophyta</taxon>
        <taxon>Spermatophyta</taxon>
        <taxon>Magnoliopsida</taxon>
        <taxon>eudicotyledons</taxon>
        <taxon>Gunneridae</taxon>
        <taxon>Pentapetalae</taxon>
        <taxon>Caryophyllales</taxon>
        <taxon>Nepenthaceae</taxon>
        <taxon>Nepenthes</taxon>
    </lineage>
</organism>
<evidence type="ECO:0000313" key="1">
    <source>
        <dbReference type="EMBL" id="GMH27860.1"/>
    </source>
</evidence>
<proteinExistence type="predicted"/>
<dbReference type="EMBL" id="BSYO01000033">
    <property type="protein sequence ID" value="GMH27860.1"/>
    <property type="molecule type" value="Genomic_DNA"/>
</dbReference>
<keyword evidence="2" id="KW-1185">Reference proteome</keyword>
<protein>
    <submittedName>
        <fullName evidence="1">Uncharacterized protein</fullName>
    </submittedName>
</protein>
<evidence type="ECO:0000313" key="2">
    <source>
        <dbReference type="Proteomes" id="UP001279734"/>
    </source>
</evidence>
<comment type="caution">
    <text evidence="1">The sequence shown here is derived from an EMBL/GenBank/DDBJ whole genome shotgun (WGS) entry which is preliminary data.</text>
</comment>